<evidence type="ECO:0000256" key="2">
    <source>
        <dbReference type="ARBA" id="ARBA00003949"/>
    </source>
</evidence>
<dbReference type="NCBIfam" id="TIGR01354">
    <property type="entry name" value="cyt_deam_tetra"/>
    <property type="match status" value="1"/>
</dbReference>
<comment type="function">
    <text evidence="2 13">This enzyme scavenges exogenous and endogenous cytidine and 2'-deoxycytidine for UMP synthesis.</text>
</comment>
<evidence type="ECO:0000256" key="6">
    <source>
        <dbReference type="ARBA" id="ARBA00022801"/>
    </source>
</evidence>
<evidence type="ECO:0000256" key="9">
    <source>
        <dbReference type="ARBA" id="ARBA00049558"/>
    </source>
</evidence>
<dbReference type="PROSITE" id="PS00903">
    <property type="entry name" value="CYT_DCMP_DEAMINASES_1"/>
    <property type="match status" value="1"/>
</dbReference>
<feature type="binding site" evidence="12">
    <location>
        <position position="91"/>
    </location>
    <ligand>
        <name>Zn(2+)</name>
        <dbReference type="ChEBI" id="CHEBI:29105"/>
        <note>catalytic</note>
    </ligand>
</feature>
<dbReference type="InterPro" id="IPR050202">
    <property type="entry name" value="Cyt/Deoxycyt_deaminase"/>
</dbReference>
<dbReference type="InterPro" id="IPR016192">
    <property type="entry name" value="APOBEC/CMP_deaminase_Zn-bd"/>
</dbReference>
<evidence type="ECO:0000259" key="14">
    <source>
        <dbReference type="PROSITE" id="PS51747"/>
    </source>
</evidence>
<keyword evidence="15" id="KW-1185">Reference proteome</keyword>
<dbReference type="InterPro" id="IPR016193">
    <property type="entry name" value="Cytidine_deaminase-like"/>
</dbReference>
<dbReference type="AlphaFoldDB" id="A0A915AGH1"/>
<evidence type="ECO:0000256" key="5">
    <source>
        <dbReference type="ARBA" id="ARBA00022723"/>
    </source>
</evidence>
<dbReference type="NCBIfam" id="NF004064">
    <property type="entry name" value="PRK05578.1"/>
    <property type="match status" value="1"/>
</dbReference>
<protein>
    <recommendedName>
        <fullName evidence="4 13">Cytidine deaminase</fullName>
        <ecNumber evidence="4 13">3.5.4.5</ecNumber>
    </recommendedName>
    <alternativeName>
        <fullName evidence="8 13">Cytidine aminohydrolase</fullName>
    </alternativeName>
</protein>
<dbReference type="Proteomes" id="UP000887569">
    <property type="component" value="Unplaced"/>
</dbReference>
<evidence type="ECO:0000256" key="8">
    <source>
        <dbReference type="ARBA" id="ARBA00032005"/>
    </source>
</evidence>
<dbReference type="GO" id="GO:0072527">
    <property type="term" value="P:pyrimidine-containing compound metabolic process"/>
    <property type="evidence" value="ECO:0007669"/>
    <property type="project" value="UniProtKB-ARBA"/>
</dbReference>
<comment type="catalytic activity">
    <reaction evidence="9 13">
        <text>cytidine + H2O + H(+) = uridine + NH4(+)</text>
        <dbReference type="Rhea" id="RHEA:16069"/>
        <dbReference type="ChEBI" id="CHEBI:15377"/>
        <dbReference type="ChEBI" id="CHEBI:15378"/>
        <dbReference type="ChEBI" id="CHEBI:16704"/>
        <dbReference type="ChEBI" id="CHEBI:17562"/>
        <dbReference type="ChEBI" id="CHEBI:28938"/>
        <dbReference type="EC" id="3.5.4.5"/>
    </reaction>
</comment>
<evidence type="ECO:0000256" key="3">
    <source>
        <dbReference type="ARBA" id="ARBA00006576"/>
    </source>
</evidence>
<dbReference type="PANTHER" id="PTHR11644:SF2">
    <property type="entry name" value="CYTIDINE DEAMINASE"/>
    <property type="match status" value="1"/>
</dbReference>
<keyword evidence="7 12" id="KW-0862">Zinc</keyword>
<dbReference type="EC" id="3.5.4.5" evidence="4 13"/>
<organism evidence="15 16">
    <name type="scientific">Parascaris univalens</name>
    <name type="common">Nematode worm</name>
    <dbReference type="NCBI Taxonomy" id="6257"/>
    <lineage>
        <taxon>Eukaryota</taxon>
        <taxon>Metazoa</taxon>
        <taxon>Ecdysozoa</taxon>
        <taxon>Nematoda</taxon>
        <taxon>Chromadorea</taxon>
        <taxon>Rhabditida</taxon>
        <taxon>Spirurina</taxon>
        <taxon>Ascaridomorpha</taxon>
        <taxon>Ascaridoidea</taxon>
        <taxon>Ascarididae</taxon>
        <taxon>Parascaris</taxon>
    </lineage>
</organism>
<dbReference type="CDD" id="cd01283">
    <property type="entry name" value="cytidine_deaminase"/>
    <property type="match status" value="1"/>
</dbReference>
<dbReference type="InterPro" id="IPR006262">
    <property type="entry name" value="Cyt_deam_tetra"/>
</dbReference>
<dbReference type="GO" id="GO:0004126">
    <property type="term" value="F:cytidine deaminase activity"/>
    <property type="evidence" value="ECO:0007669"/>
    <property type="project" value="UniProtKB-UniRule"/>
</dbReference>
<evidence type="ECO:0000256" key="12">
    <source>
        <dbReference type="PIRSR" id="PIRSR606262-3"/>
    </source>
</evidence>
<evidence type="ECO:0000313" key="15">
    <source>
        <dbReference type="Proteomes" id="UP000887569"/>
    </source>
</evidence>
<dbReference type="Pfam" id="PF00383">
    <property type="entry name" value="dCMP_cyt_deam_1"/>
    <property type="match status" value="1"/>
</dbReference>
<comment type="similarity">
    <text evidence="3 13">Belongs to the cytidine and deoxycytidylate deaminase family.</text>
</comment>
<sequence>MTINKDALVEAAKKAMERAYCPYSKFQVGAALLTEDGTIVTGGNVECAAYGCTVCAERSAVVRAIAEGHRKFRAIAVATALADPASPCGICRQLLIEFGDIPVIMASSTSNKRVELALHELLPMAFVPKSLDDFHKEQKGRE</sequence>
<keyword evidence="6 13" id="KW-0378">Hydrolase</keyword>
<name>A0A915AGH1_PARUN</name>
<dbReference type="FunFam" id="3.40.140.10:FF:000008">
    <property type="entry name" value="Cytidine deaminase"/>
    <property type="match status" value="1"/>
</dbReference>
<dbReference type="WBParaSite" id="PgR006_g143_t01">
    <property type="protein sequence ID" value="PgR006_g143_t01"/>
    <property type="gene ID" value="PgR006_g143"/>
</dbReference>
<dbReference type="GO" id="GO:0005829">
    <property type="term" value="C:cytosol"/>
    <property type="evidence" value="ECO:0007669"/>
    <property type="project" value="TreeGrafter"/>
</dbReference>
<feature type="domain" description="CMP/dCMP-type deaminase" evidence="14">
    <location>
        <begin position="3"/>
        <end position="129"/>
    </location>
</feature>
<evidence type="ECO:0000256" key="11">
    <source>
        <dbReference type="PIRSR" id="PIRSR606262-2"/>
    </source>
</evidence>
<comment type="cofactor">
    <cofactor evidence="1 12 13">
        <name>Zn(2+)</name>
        <dbReference type="ChEBI" id="CHEBI:29105"/>
    </cofactor>
</comment>
<feature type="binding site" evidence="12">
    <location>
        <position position="88"/>
    </location>
    <ligand>
        <name>Zn(2+)</name>
        <dbReference type="ChEBI" id="CHEBI:29105"/>
        <note>catalytic</note>
    </ligand>
</feature>
<keyword evidence="5 12" id="KW-0479">Metal-binding</keyword>
<dbReference type="Gene3D" id="3.40.140.10">
    <property type="entry name" value="Cytidine Deaminase, domain 2"/>
    <property type="match status" value="1"/>
</dbReference>
<reference evidence="16" key="1">
    <citation type="submission" date="2022-11" db="UniProtKB">
        <authorList>
            <consortium name="WormBaseParasite"/>
        </authorList>
    </citation>
    <scope>IDENTIFICATION</scope>
</reference>
<evidence type="ECO:0000256" key="4">
    <source>
        <dbReference type="ARBA" id="ARBA00012783"/>
    </source>
</evidence>
<dbReference type="SUPFAM" id="SSF53927">
    <property type="entry name" value="Cytidine deaminase-like"/>
    <property type="match status" value="1"/>
</dbReference>
<feature type="binding site" evidence="12">
    <location>
        <position position="55"/>
    </location>
    <ligand>
        <name>Zn(2+)</name>
        <dbReference type="ChEBI" id="CHEBI:29105"/>
        <note>catalytic</note>
    </ligand>
</feature>
<dbReference type="GO" id="GO:0008270">
    <property type="term" value="F:zinc ion binding"/>
    <property type="evidence" value="ECO:0007669"/>
    <property type="project" value="UniProtKB-UniRule"/>
</dbReference>
<evidence type="ECO:0000256" key="13">
    <source>
        <dbReference type="RuleBase" id="RU364006"/>
    </source>
</evidence>
<accession>A0A915AGH1</accession>
<feature type="binding site" evidence="11">
    <location>
        <begin position="44"/>
        <end position="50"/>
    </location>
    <ligand>
        <name>substrate</name>
    </ligand>
</feature>
<feature type="active site" description="Proton donor" evidence="10">
    <location>
        <position position="57"/>
    </location>
</feature>
<comment type="catalytic activity">
    <reaction evidence="13">
        <text>2'-deoxycytidine + H2O + H(+) = 2'-deoxyuridine + NH4(+)</text>
        <dbReference type="Rhea" id="RHEA:13433"/>
        <dbReference type="ChEBI" id="CHEBI:15377"/>
        <dbReference type="ChEBI" id="CHEBI:15378"/>
        <dbReference type="ChEBI" id="CHEBI:15698"/>
        <dbReference type="ChEBI" id="CHEBI:16450"/>
        <dbReference type="ChEBI" id="CHEBI:28938"/>
        <dbReference type="EC" id="3.5.4.5"/>
    </reaction>
</comment>
<dbReference type="PANTHER" id="PTHR11644">
    <property type="entry name" value="CYTIDINE DEAMINASE"/>
    <property type="match status" value="1"/>
</dbReference>
<dbReference type="PROSITE" id="PS51747">
    <property type="entry name" value="CYT_DCMP_DEAMINASES_2"/>
    <property type="match status" value="1"/>
</dbReference>
<dbReference type="GO" id="GO:0042802">
    <property type="term" value="F:identical protein binding"/>
    <property type="evidence" value="ECO:0007669"/>
    <property type="project" value="UniProtKB-ARBA"/>
</dbReference>
<dbReference type="InterPro" id="IPR002125">
    <property type="entry name" value="CMP_dCMP_dom"/>
</dbReference>
<evidence type="ECO:0000256" key="1">
    <source>
        <dbReference type="ARBA" id="ARBA00001947"/>
    </source>
</evidence>
<evidence type="ECO:0000256" key="10">
    <source>
        <dbReference type="PIRSR" id="PIRSR606262-1"/>
    </source>
</evidence>
<dbReference type="GO" id="GO:0055086">
    <property type="term" value="P:nucleobase-containing small molecule metabolic process"/>
    <property type="evidence" value="ECO:0007669"/>
    <property type="project" value="UniProtKB-ARBA"/>
</dbReference>
<proteinExistence type="inferred from homology"/>
<evidence type="ECO:0000313" key="16">
    <source>
        <dbReference type="WBParaSite" id="PgR006_g143_t01"/>
    </source>
</evidence>
<evidence type="ECO:0000256" key="7">
    <source>
        <dbReference type="ARBA" id="ARBA00022833"/>
    </source>
</evidence>